<comment type="caution">
    <text evidence="2">The sequence shown here is derived from an EMBL/GenBank/DDBJ whole genome shotgun (WGS) entry which is preliminary data.</text>
</comment>
<protein>
    <submittedName>
        <fullName evidence="2">Uncharacterized protein</fullName>
    </submittedName>
</protein>
<feature type="transmembrane region" description="Helical" evidence="1">
    <location>
        <begin position="83"/>
        <end position="101"/>
    </location>
</feature>
<keyword evidence="1" id="KW-0472">Membrane</keyword>
<evidence type="ECO:0000313" key="3">
    <source>
        <dbReference type="Proteomes" id="UP000717364"/>
    </source>
</evidence>
<evidence type="ECO:0000313" key="2">
    <source>
        <dbReference type="EMBL" id="MBT9315199.1"/>
    </source>
</evidence>
<sequence>MPTDNPLTNESERPLVVWLIQGYLLFLCLGTLFSMGLSYQFCATPDLVESCWSQAFILQLLLSVIVLTIQLWLLYGLEKGLPYARWLIGILMIAVAVTNIDDMHYIQLIFRAMEPGKGLHTPPYDCWQPENLWNNVVIFCGYNSYAQLARKVLWELLILGLQIFPGVWLVASRSSRRYFASKVHQ</sequence>
<keyword evidence="1" id="KW-1133">Transmembrane helix</keyword>
<feature type="transmembrane region" description="Helical" evidence="1">
    <location>
        <begin position="152"/>
        <end position="171"/>
    </location>
</feature>
<organism evidence="2 3">
    <name type="scientific">Leptothoe spongobia TAU-MAC 1115</name>
    <dbReference type="NCBI Taxonomy" id="1967444"/>
    <lineage>
        <taxon>Bacteria</taxon>
        <taxon>Bacillati</taxon>
        <taxon>Cyanobacteriota</taxon>
        <taxon>Cyanophyceae</taxon>
        <taxon>Nodosilineales</taxon>
        <taxon>Cymatolegaceae</taxon>
        <taxon>Leptothoe</taxon>
        <taxon>Leptothoe spongobia</taxon>
    </lineage>
</organism>
<keyword evidence="1" id="KW-0812">Transmembrane</keyword>
<gene>
    <name evidence="2" type="ORF">IXB50_07155</name>
</gene>
<evidence type="ECO:0000256" key="1">
    <source>
        <dbReference type="SAM" id="Phobius"/>
    </source>
</evidence>
<keyword evidence="3" id="KW-1185">Reference proteome</keyword>
<feature type="transmembrane region" description="Helical" evidence="1">
    <location>
        <begin position="55"/>
        <end position="77"/>
    </location>
</feature>
<dbReference type="AlphaFoldDB" id="A0A947DEJ5"/>
<reference evidence="2" key="2">
    <citation type="journal article" date="2021" name="Mar. Drugs">
        <title>Genome Reduction and Secondary Metabolism of the Marine Sponge-Associated Cyanobacterium Leptothoe.</title>
        <authorList>
            <person name="Konstantinou D."/>
            <person name="Popin R.V."/>
            <person name="Fewer D.P."/>
            <person name="Sivonen K."/>
            <person name="Gkelis S."/>
        </authorList>
    </citation>
    <scope>NUCLEOTIDE SEQUENCE</scope>
    <source>
        <strain evidence="2">TAU-MAC 1115</strain>
    </source>
</reference>
<accession>A0A947DEJ5</accession>
<dbReference type="Proteomes" id="UP000717364">
    <property type="component" value="Unassembled WGS sequence"/>
</dbReference>
<dbReference type="EMBL" id="JADOES010000010">
    <property type="protein sequence ID" value="MBT9315199.1"/>
    <property type="molecule type" value="Genomic_DNA"/>
</dbReference>
<dbReference type="RefSeq" id="WP_215608272.1">
    <property type="nucleotide sequence ID" value="NZ_JADOES010000010.1"/>
</dbReference>
<reference evidence="2" key="1">
    <citation type="submission" date="2020-11" db="EMBL/GenBank/DDBJ databases">
        <authorList>
            <person name="Konstantinou D."/>
            <person name="Gkelis S."/>
            <person name="Popin R."/>
            <person name="Fewer D."/>
            <person name="Sivonen K."/>
        </authorList>
    </citation>
    <scope>NUCLEOTIDE SEQUENCE</scope>
    <source>
        <strain evidence="2">TAU-MAC 1115</strain>
    </source>
</reference>
<proteinExistence type="predicted"/>
<name>A0A947DEJ5_9CYAN</name>
<feature type="transmembrane region" description="Helical" evidence="1">
    <location>
        <begin position="20"/>
        <end position="43"/>
    </location>
</feature>